<evidence type="ECO:0000259" key="7">
    <source>
        <dbReference type="PROSITE" id="PS51900"/>
    </source>
</evidence>
<dbReference type="PANTHER" id="PTHR30349:SF41">
    <property type="entry name" value="INTEGRASE_RECOMBINASE PROTEIN MJ0367-RELATED"/>
    <property type="match status" value="1"/>
</dbReference>
<dbReference type="InterPro" id="IPR050090">
    <property type="entry name" value="Tyrosine_recombinase_XerCD"/>
</dbReference>
<accession>A0A2A5CHM1</accession>
<reference evidence="9" key="1">
    <citation type="submission" date="2017-08" db="EMBL/GenBank/DDBJ databases">
        <title>A dynamic microbial community with high functional redundancy inhabits the cold, oxic subseafloor aquifer.</title>
        <authorList>
            <person name="Tully B.J."/>
            <person name="Wheat C.G."/>
            <person name="Glazer B.T."/>
            <person name="Huber J.A."/>
        </authorList>
    </citation>
    <scope>NUCLEOTIDE SEQUENCE [LARGE SCALE GENOMIC DNA]</scope>
</reference>
<keyword evidence="3 5" id="KW-0238">DNA-binding</keyword>
<dbReference type="InterPro" id="IPR044068">
    <property type="entry name" value="CB"/>
</dbReference>
<dbReference type="GO" id="GO:0003677">
    <property type="term" value="F:DNA binding"/>
    <property type="evidence" value="ECO:0007669"/>
    <property type="project" value="UniProtKB-UniRule"/>
</dbReference>
<dbReference type="InterPro" id="IPR002104">
    <property type="entry name" value="Integrase_catalytic"/>
</dbReference>
<dbReference type="PROSITE" id="PS51898">
    <property type="entry name" value="TYR_RECOMBINASE"/>
    <property type="match status" value="1"/>
</dbReference>
<dbReference type="Proteomes" id="UP000228987">
    <property type="component" value="Unassembled WGS sequence"/>
</dbReference>
<comment type="caution">
    <text evidence="8">The sequence shown here is derived from an EMBL/GenBank/DDBJ whole genome shotgun (WGS) entry which is preliminary data.</text>
</comment>
<organism evidence="8 9">
    <name type="scientific">SAR86 cluster bacterium</name>
    <dbReference type="NCBI Taxonomy" id="2030880"/>
    <lineage>
        <taxon>Bacteria</taxon>
        <taxon>Pseudomonadati</taxon>
        <taxon>Pseudomonadota</taxon>
        <taxon>Gammaproteobacteria</taxon>
        <taxon>SAR86 cluster</taxon>
    </lineage>
</organism>
<feature type="domain" description="Tyr recombinase" evidence="6">
    <location>
        <begin position="203"/>
        <end position="396"/>
    </location>
</feature>
<evidence type="ECO:0000259" key="6">
    <source>
        <dbReference type="PROSITE" id="PS51898"/>
    </source>
</evidence>
<proteinExistence type="inferred from homology"/>
<evidence type="ECO:0000256" key="4">
    <source>
        <dbReference type="ARBA" id="ARBA00023172"/>
    </source>
</evidence>
<evidence type="ECO:0000256" key="1">
    <source>
        <dbReference type="ARBA" id="ARBA00008857"/>
    </source>
</evidence>
<evidence type="ECO:0008006" key="10">
    <source>
        <dbReference type="Google" id="ProtNLM"/>
    </source>
</evidence>
<gene>
    <name evidence="8" type="ORF">COA71_00410</name>
</gene>
<dbReference type="Pfam" id="PF12167">
    <property type="entry name" value="Arm-DNA-bind_2"/>
    <property type="match status" value="1"/>
</dbReference>
<dbReference type="Gene3D" id="1.10.150.130">
    <property type="match status" value="1"/>
</dbReference>
<dbReference type="InterPro" id="IPR011010">
    <property type="entry name" value="DNA_brk_join_enz"/>
</dbReference>
<dbReference type="CDD" id="cd01189">
    <property type="entry name" value="INT_ICEBs1_C_like"/>
    <property type="match status" value="1"/>
</dbReference>
<dbReference type="InterPro" id="IPR022000">
    <property type="entry name" value="Min27-like_integrase_DNA_bind"/>
</dbReference>
<dbReference type="PANTHER" id="PTHR30349">
    <property type="entry name" value="PHAGE INTEGRASE-RELATED"/>
    <property type="match status" value="1"/>
</dbReference>
<dbReference type="GO" id="GO:0015074">
    <property type="term" value="P:DNA integration"/>
    <property type="evidence" value="ECO:0007669"/>
    <property type="project" value="UniProtKB-KW"/>
</dbReference>
<evidence type="ECO:0000256" key="5">
    <source>
        <dbReference type="PROSITE-ProRule" id="PRU01248"/>
    </source>
</evidence>
<keyword evidence="2" id="KW-0229">DNA integration</keyword>
<comment type="similarity">
    <text evidence="1">Belongs to the 'phage' integrase family.</text>
</comment>
<dbReference type="SUPFAM" id="SSF56349">
    <property type="entry name" value="DNA breaking-rejoining enzymes"/>
    <property type="match status" value="1"/>
</dbReference>
<evidence type="ECO:0000313" key="9">
    <source>
        <dbReference type="Proteomes" id="UP000228987"/>
    </source>
</evidence>
<dbReference type="InterPro" id="IPR010998">
    <property type="entry name" value="Integrase_recombinase_N"/>
</dbReference>
<dbReference type="InterPro" id="IPR013762">
    <property type="entry name" value="Integrase-like_cat_sf"/>
</dbReference>
<dbReference type="EMBL" id="NVWI01000001">
    <property type="protein sequence ID" value="PCJ43369.1"/>
    <property type="molecule type" value="Genomic_DNA"/>
</dbReference>
<name>A0A2A5CHM1_9GAMM</name>
<dbReference type="InterPro" id="IPR025269">
    <property type="entry name" value="SAM-like_dom"/>
</dbReference>
<protein>
    <recommendedName>
        <fullName evidence="10">Site-specific integrase</fullName>
    </recommendedName>
</protein>
<feature type="domain" description="Core-binding (CB)" evidence="7">
    <location>
        <begin position="90"/>
        <end position="172"/>
    </location>
</feature>
<evidence type="ECO:0000256" key="3">
    <source>
        <dbReference type="ARBA" id="ARBA00023125"/>
    </source>
</evidence>
<dbReference type="PROSITE" id="PS51900">
    <property type="entry name" value="CB"/>
    <property type="match status" value="1"/>
</dbReference>
<evidence type="ECO:0000313" key="8">
    <source>
        <dbReference type="EMBL" id="PCJ43369.1"/>
    </source>
</evidence>
<keyword evidence="4" id="KW-0233">DNA recombination</keyword>
<dbReference type="Pfam" id="PF13102">
    <property type="entry name" value="Phage_int_SAM_5"/>
    <property type="match status" value="1"/>
</dbReference>
<evidence type="ECO:0000256" key="2">
    <source>
        <dbReference type="ARBA" id="ARBA00022908"/>
    </source>
</evidence>
<sequence>MGRVKDTKIARGIALRTYESGLQVIRITFQYKGLGCRETLKIKPNKTGEKYAISLKSEIENQIERGTFNYLEYFPDSPRAAILGLSTSQRTVKEELDVWLNDIKHAHRNSTYKAYKRAVKQLKPFVGKYKLRHLDAKIIKKMIRYWGQDRGVTLKTIRNYLLPLRAILDDAVSEETITRNPIDQIKVAKLIDKKKIIANGRTYKIDPFDSNEISLILSRVELLYGESCRHFFQFGFYQGLRISELFGLKWEDVDWRNNRVQIQRAVVERVLQEETKTVAGEREIDLTIGGHAALINQKKHSQLLKSGFIFIRADGKGPFIDYEHSSTMWKRALIQEKIRYRNQNQMRHSFASNKLSGNANIFYMAEQMGHETPEMLMRVYAKWIKSARDEGKLAVDFERIQPTNTNPHLIEQNYRP</sequence>
<dbReference type="AlphaFoldDB" id="A0A2A5CHM1"/>
<dbReference type="GO" id="GO:0006310">
    <property type="term" value="P:DNA recombination"/>
    <property type="evidence" value="ECO:0007669"/>
    <property type="project" value="UniProtKB-KW"/>
</dbReference>
<dbReference type="Gene3D" id="1.10.443.10">
    <property type="entry name" value="Intergrase catalytic core"/>
    <property type="match status" value="1"/>
</dbReference>
<dbReference type="Pfam" id="PF00589">
    <property type="entry name" value="Phage_integrase"/>
    <property type="match status" value="1"/>
</dbReference>